<keyword evidence="4 8" id="KW-1133">Transmembrane helix</keyword>
<keyword evidence="12" id="KW-1185">Reference proteome</keyword>
<dbReference type="OrthoDB" id="7739311at2759"/>
<dbReference type="SUPFAM" id="SSF53850">
    <property type="entry name" value="Periplasmic binding protein-like II"/>
    <property type="match status" value="1"/>
</dbReference>
<dbReference type="InterPro" id="IPR052192">
    <property type="entry name" value="Insect_Ionotropic_Sensory_Rcpt"/>
</dbReference>
<evidence type="ECO:0000256" key="1">
    <source>
        <dbReference type="ARBA" id="ARBA00004651"/>
    </source>
</evidence>
<feature type="transmembrane region" description="Helical" evidence="8">
    <location>
        <begin position="583"/>
        <end position="604"/>
    </location>
</feature>
<evidence type="ECO:0000256" key="5">
    <source>
        <dbReference type="ARBA" id="ARBA00023136"/>
    </source>
</evidence>
<keyword evidence="2" id="KW-1003">Cell membrane</keyword>
<dbReference type="PANTHER" id="PTHR42643">
    <property type="entry name" value="IONOTROPIC RECEPTOR 20A-RELATED"/>
    <property type="match status" value="1"/>
</dbReference>
<keyword evidence="7" id="KW-0325">Glycoprotein</keyword>
<evidence type="ECO:0000259" key="10">
    <source>
        <dbReference type="Pfam" id="PF24061"/>
    </source>
</evidence>
<dbReference type="Gene3D" id="3.40.190.10">
    <property type="entry name" value="Periplasmic binding protein-like II"/>
    <property type="match status" value="1"/>
</dbReference>
<protein>
    <recommendedName>
        <fullName evidence="10">Putative ionotropic receptor ligand binding domain-containing protein</fullName>
    </recommendedName>
</protein>
<name>A0A9N9RGG9_9DIPT</name>
<dbReference type="GO" id="GO:0005886">
    <property type="term" value="C:plasma membrane"/>
    <property type="evidence" value="ECO:0007669"/>
    <property type="project" value="UniProtKB-SubCell"/>
</dbReference>
<dbReference type="EMBL" id="OU895877">
    <property type="protein sequence ID" value="CAG9797467.1"/>
    <property type="molecule type" value="Genomic_DNA"/>
</dbReference>
<feature type="chain" id="PRO_5040414263" description="Putative ionotropic receptor ligand binding domain-containing protein" evidence="9">
    <location>
        <begin position="17"/>
        <end position="634"/>
    </location>
</feature>
<keyword evidence="9" id="KW-0732">Signal</keyword>
<evidence type="ECO:0000256" key="9">
    <source>
        <dbReference type="SAM" id="SignalP"/>
    </source>
</evidence>
<organism evidence="11 12">
    <name type="scientific">Chironomus riparius</name>
    <dbReference type="NCBI Taxonomy" id="315576"/>
    <lineage>
        <taxon>Eukaryota</taxon>
        <taxon>Metazoa</taxon>
        <taxon>Ecdysozoa</taxon>
        <taxon>Arthropoda</taxon>
        <taxon>Hexapoda</taxon>
        <taxon>Insecta</taxon>
        <taxon>Pterygota</taxon>
        <taxon>Neoptera</taxon>
        <taxon>Endopterygota</taxon>
        <taxon>Diptera</taxon>
        <taxon>Nematocera</taxon>
        <taxon>Chironomoidea</taxon>
        <taxon>Chironomidae</taxon>
        <taxon>Chironominae</taxon>
        <taxon>Chironomus</taxon>
    </lineage>
</organism>
<reference evidence="11" key="1">
    <citation type="submission" date="2022-01" db="EMBL/GenBank/DDBJ databases">
        <authorList>
            <person name="King R."/>
        </authorList>
    </citation>
    <scope>NUCLEOTIDE SEQUENCE</scope>
</reference>
<feature type="transmembrane region" description="Helical" evidence="8">
    <location>
        <begin position="339"/>
        <end position="359"/>
    </location>
</feature>
<comment type="subcellular location">
    <subcellularLocation>
        <location evidence="1">Cell membrane</location>
        <topology evidence="1">Multi-pass membrane protein</topology>
    </subcellularLocation>
</comment>
<sequence>MLKFSFLILLISTATCEFSDFHLPNYSSAMSRAVVDYIINFYDKTSSAVNMYHNTQPENLNVNMDIMNEILHHVKTKIVVQVDSLMDFRLSNRKRINNIFFVDSFESFKIIYEEMNSSHFEYQGYYLIAVTEHGRDIYKTMADIFSDLWIKKIINVNILFMPHGNNNEAMLYTYYPYTRYYCENTAPIQLNQYQGKNWMREVDYFPRKLTNFHGCHLSVATFKNPPFMIIKQDKNGVITVNGIEGILLRELAYRLNFNVDLYVLKKLFGEIFKNGSATGAIKMIVNYEVNLTLGFFASMPLRDAFMQPSYVYFTTNLLWMVPPGKPQSALEKLANPLKYMVWTLSSMTILIGFIVIVVVKKQPHAVQKFVFGNKSQTPSINFMNLILGNSIHQVPTRNFSRYLLMLATLCFFIIRTCYSSGLVKFMQMDTREKHMMSTSQMIEENFTFYLKEASRFYVLSMPEVLKRTKLLKSQEYESKLHAMMKNPYSNAAFLTTTGHLAYRNQKVFPKFYEFAPTPLYSINIVMYMNLGSCLEAYFGEMLMKLISSGLINKWATEFIDEKYLKKPIDDVLESLSLEQLEGAFQLLIGGLLTAFIAFCFENLIGRIDIRTVKKLFGFDRKLFRNPKTLEALKV</sequence>
<evidence type="ECO:0000256" key="2">
    <source>
        <dbReference type="ARBA" id="ARBA00022475"/>
    </source>
</evidence>
<proteinExistence type="predicted"/>
<feature type="signal peptide" evidence="9">
    <location>
        <begin position="1"/>
        <end position="16"/>
    </location>
</feature>
<dbReference type="PANTHER" id="PTHR42643:SF30">
    <property type="entry name" value="IONOTROPIC RECEPTOR 40A-RELATED"/>
    <property type="match status" value="1"/>
</dbReference>
<keyword evidence="3 8" id="KW-0812">Transmembrane</keyword>
<evidence type="ECO:0000256" key="6">
    <source>
        <dbReference type="ARBA" id="ARBA00023170"/>
    </source>
</evidence>
<evidence type="ECO:0000256" key="4">
    <source>
        <dbReference type="ARBA" id="ARBA00022989"/>
    </source>
</evidence>
<gene>
    <name evidence="11" type="ORF">CHIRRI_LOCUS465</name>
</gene>
<evidence type="ECO:0000256" key="7">
    <source>
        <dbReference type="ARBA" id="ARBA00023180"/>
    </source>
</evidence>
<keyword evidence="5 8" id="KW-0472">Membrane</keyword>
<dbReference type="Proteomes" id="UP001153620">
    <property type="component" value="Chromosome 1"/>
</dbReference>
<keyword evidence="6" id="KW-0675">Receptor</keyword>
<evidence type="ECO:0000313" key="12">
    <source>
        <dbReference type="Proteomes" id="UP001153620"/>
    </source>
</evidence>
<feature type="domain" description="Putative ionotropic receptor ligand binding" evidence="10">
    <location>
        <begin position="25"/>
        <end position="211"/>
    </location>
</feature>
<evidence type="ECO:0000256" key="3">
    <source>
        <dbReference type="ARBA" id="ARBA00022692"/>
    </source>
</evidence>
<dbReference type="AlphaFoldDB" id="A0A9N9RGG9"/>
<reference evidence="11" key="2">
    <citation type="submission" date="2022-10" db="EMBL/GenBank/DDBJ databases">
        <authorList>
            <consortium name="ENA_rothamsted_submissions"/>
            <consortium name="culmorum"/>
            <person name="King R."/>
        </authorList>
    </citation>
    <scope>NUCLEOTIDE SEQUENCE</scope>
</reference>
<accession>A0A9N9RGG9</accession>
<feature type="transmembrane region" description="Helical" evidence="8">
    <location>
        <begin position="402"/>
        <end position="423"/>
    </location>
</feature>
<evidence type="ECO:0000256" key="8">
    <source>
        <dbReference type="SAM" id="Phobius"/>
    </source>
</evidence>
<dbReference type="InterPro" id="IPR056198">
    <property type="entry name" value="LBD_receptor"/>
</dbReference>
<evidence type="ECO:0000313" key="11">
    <source>
        <dbReference type="EMBL" id="CAG9797467.1"/>
    </source>
</evidence>
<dbReference type="Pfam" id="PF24061">
    <property type="entry name" value="LBD_receptor"/>
    <property type="match status" value="1"/>
</dbReference>